<proteinExistence type="predicted"/>
<gene>
    <name evidence="1" type="ORF">H0S81_11130</name>
</gene>
<dbReference type="EMBL" id="JACCQK010000742">
    <property type="protein sequence ID" value="MBG0780465.1"/>
    <property type="molecule type" value="Genomic_DNA"/>
</dbReference>
<evidence type="ECO:0000313" key="2">
    <source>
        <dbReference type="Proteomes" id="UP000706172"/>
    </source>
</evidence>
<accession>A0A931G9J5</accession>
<dbReference type="AlphaFoldDB" id="A0A931G9J5"/>
<protein>
    <submittedName>
        <fullName evidence="1">Uncharacterized protein</fullName>
    </submittedName>
</protein>
<organism evidence="1 2">
    <name type="scientific">Desulfotignum balticum</name>
    <dbReference type="NCBI Taxonomy" id="115781"/>
    <lineage>
        <taxon>Bacteria</taxon>
        <taxon>Pseudomonadati</taxon>
        <taxon>Thermodesulfobacteriota</taxon>
        <taxon>Desulfobacteria</taxon>
        <taxon>Desulfobacterales</taxon>
        <taxon>Desulfobacteraceae</taxon>
        <taxon>Desulfotignum</taxon>
    </lineage>
</organism>
<sequence length="136" mass="15306">MFDTLVPGRFYPQGLITGLPGVFKGNTTPFRCLEKNPRTVVADLNHPLARFPLTITLKDIAWDVQTKAERGGSCMDWIPAALSGPGLQAGFSRWPECFMTPRAFDRKNPQPDNLFYQTDRFVHHIDDQARQIPCSG</sequence>
<name>A0A931G9J5_9BACT</name>
<comment type="caution">
    <text evidence="1">The sequence shown here is derived from an EMBL/GenBank/DDBJ whole genome shotgun (WGS) entry which is preliminary data.</text>
</comment>
<evidence type="ECO:0000313" key="1">
    <source>
        <dbReference type="EMBL" id="MBG0780465.1"/>
    </source>
</evidence>
<reference evidence="1" key="1">
    <citation type="submission" date="2020-07" db="EMBL/GenBank/DDBJ databases">
        <title>Severe corrosion of carbon steel in oil field produced water can be linked to methanogenic archaea containing a special type of NiFe hydrogenase.</title>
        <authorList>
            <person name="Lahme S."/>
            <person name="Mand J."/>
            <person name="Longwell J."/>
            <person name="Smith R."/>
            <person name="Enning D."/>
        </authorList>
    </citation>
    <scope>NUCLEOTIDE SEQUENCE</scope>
    <source>
        <strain evidence="1">MIC098Bin6</strain>
    </source>
</reference>
<dbReference type="Proteomes" id="UP000706172">
    <property type="component" value="Unassembled WGS sequence"/>
</dbReference>